<dbReference type="AlphaFoldDB" id="A0A7T6XNC0"/>
<evidence type="ECO:0000256" key="1">
    <source>
        <dbReference type="SAM" id="MobiDB-lite"/>
    </source>
</evidence>
<proteinExistence type="predicted"/>
<feature type="compositionally biased region" description="Basic residues" evidence="1">
    <location>
        <begin position="44"/>
        <end position="56"/>
    </location>
</feature>
<evidence type="ECO:0000313" key="3">
    <source>
        <dbReference type="Proteomes" id="UP000595662"/>
    </source>
</evidence>
<dbReference type="Proteomes" id="UP000595662">
    <property type="component" value="Chromosome 3"/>
</dbReference>
<feature type="compositionally biased region" description="Polar residues" evidence="1">
    <location>
        <begin position="1"/>
        <end position="11"/>
    </location>
</feature>
<evidence type="ECO:0000313" key="2">
    <source>
        <dbReference type="EMBL" id="QQK44354.1"/>
    </source>
</evidence>
<feature type="region of interest" description="Disordered" evidence="1">
    <location>
        <begin position="1"/>
        <end position="65"/>
    </location>
</feature>
<dbReference type="EMBL" id="CP060776">
    <property type="protein sequence ID" value="QQK44354.1"/>
    <property type="molecule type" value="Genomic_DNA"/>
</dbReference>
<dbReference type="InterPro" id="IPR039411">
    <property type="entry name" value="NSA2_fam"/>
</dbReference>
<dbReference type="PANTHER" id="PTHR12642">
    <property type="entry name" value="RIBOSOME BIOGENESIS PROTEIN NSA2 HOMOLOG"/>
    <property type="match status" value="1"/>
</dbReference>
<dbReference type="GeneID" id="26234485"/>
<accession>A0A7T6XNC0</accession>
<sequence length="114" mass="13072">MSTLITGTGLNPQRVRKRLAREGHKASHDAQNLRGLRAKLYQQNRHKEKIQMKKRIKAQEEKNVKSAAPEILMSTLKDPMQCNVRSSRFDPVILQNTIGQAITITMKSKSQHQR</sequence>
<dbReference type="KEGG" id="pdp:PDIP_61690"/>
<dbReference type="RefSeq" id="XP_014533395.1">
    <property type="nucleotide sequence ID" value="XM_014677909.1"/>
</dbReference>
<gene>
    <name evidence="2" type="ORF">Pdw03_8255</name>
</gene>
<organism evidence="2 3">
    <name type="scientific">Penicillium digitatum</name>
    <name type="common">Green mold</name>
    <dbReference type="NCBI Taxonomy" id="36651"/>
    <lineage>
        <taxon>Eukaryota</taxon>
        <taxon>Fungi</taxon>
        <taxon>Dikarya</taxon>
        <taxon>Ascomycota</taxon>
        <taxon>Pezizomycotina</taxon>
        <taxon>Eurotiomycetes</taxon>
        <taxon>Eurotiomycetidae</taxon>
        <taxon>Eurotiales</taxon>
        <taxon>Aspergillaceae</taxon>
        <taxon>Penicillium</taxon>
    </lineage>
</organism>
<dbReference type="VEuPathDB" id="FungiDB:PDIP_61690"/>
<reference evidence="2 3" key="1">
    <citation type="submission" date="2020-08" db="EMBL/GenBank/DDBJ databases">
        <title>The completed genome sequence of the pathogenic ascomycete fungus Penicillium digitatum.</title>
        <authorList>
            <person name="Wang M."/>
        </authorList>
    </citation>
    <scope>NUCLEOTIDE SEQUENCE [LARGE SCALE GENOMIC DNA]</scope>
    <source>
        <strain evidence="2 3">PdW03</strain>
    </source>
</reference>
<protein>
    <submittedName>
        <fullName evidence="2">TGF-beta-inducible nuclear protein 1</fullName>
    </submittedName>
</protein>
<name>A0A7T6XNC0_PENDI</name>